<reference evidence="2 3" key="1">
    <citation type="journal article" date="2015" name="Nature">
        <title>rRNA introns, odd ribosomes, and small enigmatic genomes across a large radiation of phyla.</title>
        <authorList>
            <person name="Brown C.T."/>
            <person name="Hug L.A."/>
            <person name="Thomas B.C."/>
            <person name="Sharon I."/>
            <person name="Castelle C.J."/>
            <person name="Singh A."/>
            <person name="Wilkins M.J."/>
            <person name="Williams K.H."/>
            <person name="Banfield J.F."/>
        </authorList>
    </citation>
    <scope>NUCLEOTIDE SEQUENCE [LARGE SCALE GENOMIC DNA]</scope>
</reference>
<evidence type="ECO:0000256" key="1">
    <source>
        <dbReference type="SAM" id="MobiDB-lite"/>
    </source>
</evidence>
<feature type="region of interest" description="Disordered" evidence="1">
    <location>
        <begin position="63"/>
        <end position="84"/>
    </location>
</feature>
<proteinExistence type="predicted"/>
<evidence type="ECO:0000313" key="3">
    <source>
        <dbReference type="Proteomes" id="UP000034603"/>
    </source>
</evidence>
<dbReference type="AlphaFoldDB" id="A0A0G0KTV9"/>
<protein>
    <submittedName>
        <fullName evidence="2">Uncharacterized protein</fullName>
    </submittedName>
</protein>
<comment type="caution">
    <text evidence="2">The sequence shown here is derived from an EMBL/GenBank/DDBJ whole genome shotgun (WGS) entry which is preliminary data.</text>
</comment>
<name>A0A0G0KTV9_9BACT</name>
<gene>
    <name evidence="2" type="ORF">US62_C0035G0003</name>
</gene>
<organism evidence="2 3">
    <name type="scientific">Candidatus Woesebacteria bacterium GW2011_GWA1_37_8</name>
    <dbReference type="NCBI Taxonomy" id="1618546"/>
    <lineage>
        <taxon>Bacteria</taxon>
        <taxon>Candidatus Woeseibacteriota</taxon>
    </lineage>
</organism>
<evidence type="ECO:0000313" key="2">
    <source>
        <dbReference type="EMBL" id="KKQ44026.1"/>
    </source>
</evidence>
<accession>A0A0G0KTV9</accession>
<feature type="compositionally biased region" description="Gly residues" evidence="1">
    <location>
        <begin position="71"/>
        <end position="84"/>
    </location>
</feature>
<dbReference type="Proteomes" id="UP000034603">
    <property type="component" value="Unassembled WGS sequence"/>
</dbReference>
<dbReference type="EMBL" id="LBTR01000035">
    <property type="protein sequence ID" value="KKQ44026.1"/>
    <property type="molecule type" value="Genomic_DNA"/>
</dbReference>
<sequence length="84" mass="9126">MEWEIVGKTLVRQEDKPSGGRINGVRRFLNTLHNVGVSDGGYSKTVYDTEGNPIKVFIDSRGRIIPEQKSGGNGQNGNGHNSGQ</sequence>